<evidence type="ECO:0000313" key="3">
    <source>
        <dbReference type="EMBL" id="EGF50689.1"/>
    </source>
</evidence>
<feature type="transmembrane region" description="Helical" evidence="1">
    <location>
        <begin position="96"/>
        <end position="115"/>
    </location>
</feature>
<organism evidence="3 4">
    <name type="scientific">Bacteroides clarus YIT 12056</name>
    <dbReference type="NCBI Taxonomy" id="762984"/>
    <lineage>
        <taxon>Bacteria</taxon>
        <taxon>Pseudomonadati</taxon>
        <taxon>Bacteroidota</taxon>
        <taxon>Bacteroidia</taxon>
        <taxon>Bacteroidales</taxon>
        <taxon>Bacteroidaceae</taxon>
        <taxon>Bacteroides</taxon>
    </lineage>
</organism>
<keyword evidence="4" id="KW-1185">Reference proteome</keyword>
<gene>
    <name evidence="3" type="ORF">HMPREF9445_02282</name>
</gene>
<feature type="domain" description="DUF362" evidence="2">
    <location>
        <begin position="227"/>
        <end position="453"/>
    </location>
</feature>
<evidence type="ECO:0000256" key="1">
    <source>
        <dbReference type="SAM" id="Phobius"/>
    </source>
</evidence>
<dbReference type="InterPro" id="IPR007160">
    <property type="entry name" value="DUF362"/>
</dbReference>
<keyword evidence="1" id="KW-0812">Transmembrane</keyword>
<accession>A0ABN0CLG4</accession>
<dbReference type="EMBL" id="AFBM01000028">
    <property type="protein sequence ID" value="EGF50689.1"/>
    <property type="molecule type" value="Genomic_DNA"/>
</dbReference>
<proteinExistence type="predicted"/>
<feature type="transmembrane region" description="Helical" evidence="1">
    <location>
        <begin position="62"/>
        <end position="84"/>
    </location>
</feature>
<keyword evidence="1" id="KW-1133">Transmembrane helix</keyword>
<dbReference type="Pfam" id="PF04015">
    <property type="entry name" value="DUF362"/>
    <property type="match status" value="1"/>
</dbReference>
<feature type="transmembrane region" description="Helical" evidence="1">
    <location>
        <begin position="30"/>
        <end position="50"/>
    </location>
</feature>
<sequence>MKNNGVMKRIYLYFREKTEKGEFSSKKMRILLLWGLGLSSTLWFLIRVIPKPSRAYYPCMQAAAPMMSAFVTYMLSFTATWWSGRKLLGAVRQQKIFVSVFFFLCLCFFGTMTLVENSAQLLAQAVLPVPEPRMAWGKNNPIGSPKGIYPGRVAWVHAPGAATWKKGEGFWYEDRWNNQEDADWLMSNSILSLTGETKEKAAWNALFISFNQEHGKGRKGYGKGEKIAIKINQNNSFSHEDCEQLNASPHLTLALLRSLVNEGGIPQEQITVFDASRFITDALFNKCHAEFPDVIYLDNEGGAGRTKSTYTADAIPYSKDNGRLARGLANCVIEADYLINMALLKGHGGQGVTLCAKNWYGVTDIDRNFRKNQHNNFNQDRGGKPRYMTFTDFIAHKDLGQKTMLFLIDGLYGSENVNGAPSGKWKMPPFNNNWPCSLFASQDPVAIDAVGIDFLSSEFPRMADVDYCDMYLVEAAMADLPLSNTFYDPERDGTGVKSLGVLEHWNNPIEKKYSRNQGKDIGIELIYLHK</sequence>
<dbReference type="Proteomes" id="UP000010321">
    <property type="component" value="Unassembled WGS sequence"/>
</dbReference>
<evidence type="ECO:0000313" key="4">
    <source>
        <dbReference type="Proteomes" id="UP000010321"/>
    </source>
</evidence>
<keyword evidence="1" id="KW-0472">Membrane</keyword>
<evidence type="ECO:0000259" key="2">
    <source>
        <dbReference type="Pfam" id="PF04015"/>
    </source>
</evidence>
<comment type="caution">
    <text evidence="3">The sequence shown here is derived from an EMBL/GenBank/DDBJ whole genome shotgun (WGS) entry which is preliminary data.</text>
</comment>
<protein>
    <submittedName>
        <fullName evidence="3">Conserved domain protein</fullName>
    </submittedName>
</protein>
<name>A0ABN0CLG4_9BACE</name>
<reference evidence="3 4" key="1">
    <citation type="submission" date="2011-02" db="EMBL/GenBank/DDBJ databases">
        <authorList>
            <person name="Weinstock G."/>
            <person name="Sodergren E."/>
            <person name="Clifton S."/>
            <person name="Fulton L."/>
            <person name="Fulton B."/>
            <person name="Courtney L."/>
            <person name="Fronick C."/>
            <person name="Harrison M."/>
            <person name="Strong C."/>
            <person name="Farmer C."/>
            <person name="Delahaunty K."/>
            <person name="Markovic C."/>
            <person name="Hall O."/>
            <person name="Minx P."/>
            <person name="Tomlinson C."/>
            <person name="Mitreva M."/>
            <person name="Hou S."/>
            <person name="Chen J."/>
            <person name="Wollam A."/>
            <person name="Pepin K.H."/>
            <person name="Johnson M."/>
            <person name="Bhonagiri V."/>
            <person name="Zhang X."/>
            <person name="Suruliraj S."/>
            <person name="Warren W."/>
            <person name="Chinwalla A."/>
            <person name="Mardis E.R."/>
            <person name="Wilson R.K."/>
        </authorList>
    </citation>
    <scope>NUCLEOTIDE SEQUENCE [LARGE SCALE GENOMIC DNA]</scope>
    <source>
        <strain evidence="3 4">YIT 12056</strain>
    </source>
</reference>